<name>A0A370GF11_9NOCA</name>
<evidence type="ECO:0000313" key="1">
    <source>
        <dbReference type="EMBL" id="RDI41776.1"/>
    </source>
</evidence>
<dbReference type="EMBL" id="QQAZ01000030">
    <property type="protein sequence ID" value="RDI41776.1"/>
    <property type="molecule type" value="Genomic_DNA"/>
</dbReference>
<dbReference type="Pfam" id="PF04075">
    <property type="entry name" value="F420H2_quin_red"/>
    <property type="match status" value="1"/>
</dbReference>
<evidence type="ECO:0000313" key="2">
    <source>
        <dbReference type="Proteomes" id="UP000255355"/>
    </source>
</evidence>
<dbReference type="Gene3D" id="2.30.110.10">
    <property type="entry name" value="Electron Transport, Fmn-binding Protein, Chain A"/>
    <property type="match status" value="1"/>
</dbReference>
<sequence length="168" mass="18843">MPQTHRSRSSIADMLVNTATRALHNRRLMRAPIRLYRARLGFLFGSRMLMLEHIGRKTGARRYVVLEVIASPEPGSYVVVSGFGTRAQWFRNLQASPQARVWIGRRGPARATAHVLGADEAAAALHTYVRQHPRAWATMKPAIENTLGAPIDDRGTELPMVQIRLTRP</sequence>
<dbReference type="STRING" id="1210089.GCA_001613165_07650"/>
<dbReference type="InterPro" id="IPR012349">
    <property type="entry name" value="Split_barrel_FMN-bd"/>
</dbReference>
<reference evidence="1 2" key="1">
    <citation type="submission" date="2018-07" db="EMBL/GenBank/DDBJ databases">
        <title>Genomic Encyclopedia of Type Strains, Phase IV (KMG-IV): sequencing the most valuable type-strain genomes for metagenomic binning, comparative biology and taxonomic classification.</title>
        <authorList>
            <person name="Goeker M."/>
        </authorList>
    </citation>
    <scope>NUCLEOTIDE SEQUENCE [LARGE SCALE GENOMIC DNA]</scope>
    <source>
        <strain evidence="1 2">DSM 44952</strain>
    </source>
</reference>
<organism evidence="1 2">
    <name type="scientific">Nocardia mexicana</name>
    <dbReference type="NCBI Taxonomy" id="279262"/>
    <lineage>
        <taxon>Bacteria</taxon>
        <taxon>Bacillati</taxon>
        <taxon>Actinomycetota</taxon>
        <taxon>Actinomycetes</taxon>
        <taxon>Mycobacteriales</taxon>
        <taxon>Nocardiaceae</taxon>
        <taxon>Nocardia</taxon>
    </lineage>
</organism>
<dbReference type="Proteomes" id="UP000255355">
    <property type="component" value="Unassembled WGS sequence"/>
</dbReference>
<accession>A0A370GF11</accession>
<dbReference type="AlphaFoldDB" id="A0A370GF11"/>
<gene>
    <name evidence="1" type="ORF">DFR68_13025</name>
</gene>
<protein>
    <submittedName>
        <fullName evidence="1">Deazaflavin-dependent oxidoreductase (Nitroreductase family)</fullName>
    </submittedName>
</protein>
<keyword evidence="2" id="KW-1185">Reference proteome</keyword>
<dbReference type="InterPro" id="IPR004378">
    <property type="entry name" value="F420H2_quin_Rdtase"/>
</dbReference>
<comment type="caution">
    <text evidence="1">The sequence shown here is derived from an EMBL/GenBank/DDBJ whole genome shotgun (WGS) entry which is preliminary data.</text>
</comment>
<dbReference type="NCBIfam" id="TIGR00026">
    <property type="entry name" value="hi_GC_TIGR00026"/>
    <property type="match status" value="1"/>
</dbReference>
<dbReference type="GO" id="GO:0016491">
    <property type="term" value="F:oxidoreductase activity"/>
    <property type="evidence" value="ECO:0007669"/>
    <property type="project" value="InterPro"/>
</dbReference>
<proteinExistence type="predicted"/>